<gene>
    <name evidence="3" type="ORF">GCM10023337_05790</name>
</gene>
<dbReference type="EMBL" id="BAABKD010000002">
    <property type="protein sequence ID" value="GAA5086278.1"/>
    <property type="molecule type" value="Genomic_DNA"/>
</dbReference>
<dbReference type="InterPro" id="IPR011330">
    <property type="entry name" value="Glyco_hydro/deAcase_b/a-brl"/>
</dbReference>
<proteinExistence type="predicted"/>
<dbReference type="InterPro" id="IPR002509">
    <property type="entry name" value="NODB_dom"/>
</dbReference>
<keyword evidence="1" id="KW-0732">Signal</keyword>
<dbReference type="CDD" id="cd10918">
    <property type="entry name" value="CE4_NodB_like_5s_6s"/>
    <property type="match status" value="1"/>
</dbReference>
<dbReference type="PROSITE" id="PS51677">
    <property type="entry name" value="NODB"/>
    <property type="match status" value="1"/>
</dbReference>
<comment type="caution">
    <text evidence="3">The sequence shown here is derived from an EMBL/GenBank/DDBJ whole genome shotgun (WGS) entry which is preliminary data.</text>
</comment>
<dbReference type="PANTHER" id="PTHR34216">
    <property type="match status" value="1"/>
</dbReference>
<evidence type="ECO:0000259" key="2">
    <source>
        <dbReference type="PROSITE" id="PS51677"/>
    </source>
</evidence>
<accession>A0ABP9LVH1</accession>
<evidence type="ECO:0000313" key="4">
    <source>
        <dbReference type="Proteomes" id="UP001500227"/>
    </source>
</evidence>
<reference evidence="4" key="1">
    <citation type="journal article" date="2019" name="Int. J. Syst. Evol. Microbiol.">
        <title>The Global Catalogue of Microorganisms (GCM) 10K type strain sequencing project: providing services to taxonomists for standard genome sequencing and annotation.</title>
        <authorList>
            <consortium name="The Broad Institute Genomics Platform"/>
            <consortium name="The Broad Institute Genome Sequencing Center for Infectious Disease"/>
            <person name="Wu L."/>
            <person name="Ma J."/>
        </authorList>
    </citation>
    <scope>NUCLEOTIDE SEQUENCE [LARGE SCALE GENOMIC DNA]</scope>
    <source>
        <strain evidence="4">JCM 18423</strain>
    </source>
</reference>
<dbReference type="RefSeq" id="WP_300646604.1">
    <property type="nucleotide sequence ID" value="NZ_BAABKD010000002.1"/>
</dbReference>
<feature type="domain" description="NodB homology" evidence="2">
    <location>
        <begin position="61"/>
        <end position="241"/>
    </location>
</feature>
<dbReference type="SUPFAM" id="SSF88713">
    <property type="entry name" value="Glycoside hydrolase/deacetylase"/>
    <property type="match status" value="1"/>
</dbReference>
<keyword evidence="4" id="KW-1185">Reference proteome</keyword>
<organism evidence="3 4">
    <name type="scientific">Paenalcaligenes hermetiae</name>
    <dbReference type="NCBI Taxonomy" id="1157987"/>
    <lineage>
        <taxon>Bacteria</taxon>
        <taxon>Pseudomonadati</taxon>
        <taxon>Pseudomonadota</taxon>
        <taxon>Betaproteobacteria</taxon>
        <taxon>Burkholderiales</taxon>
        <taxon>Alcaligenaceae</taxon>
        <taxon>Paenalcaligenes</taxon>
    </lineage>
</organism>
<name>A0ABP9LVH1_9BURK</name>
<dbReference type="Gene3D" id="3.20.20.370">
    <property type="entry name" value="Glycoside hydrolase/deacetylase"/>
    <property type="match status" value="1"/>
</dbReference>
<dbReference type="PANTHER" id="PTHR34216:SF7">
    <property type="entry name" value="POLY-BETA-1,6-N-ACETYL-D-GLUCOSAMINE N-DEACETYLASE"/>
    <property type="match status" value="1"/>
</dbReference>
<dbReference type="InterPro" id="IPR051398">
    <property type="entry name" value="Polysacch_Deacetylase"/>
</dbReference>
<dbReference type="Proteomes" id="UP001500227">
    <property type="component" value="Unassembled WGS sequence"/>
</dbReference>
<dbReference type="Pfam" id="PF01522">
    <property type="entry name" value="Polysacc_deac_1"/>
    <property type="match status" value="1"/>
</dbReference>
<evidence type="ECO:0000313" key="3">
    <source>
        <dbReference type="EMBL" id="GAA5086278.1"/>
    </source>
</evidence>
<protein>
    <submittedName>
        <fullName evidence="3">Polysaccharide deacetylase family protein</fullName>
    </submittedName>
</protein>
<sequence>MIPILMYHQIGEPAPKGTPYRGLTVHPKRFTQQMRWLKRFGYTGLSMQDLMPYLRGEKHGKVIGITFDDGYQNVLHNALPVLQALGFTSTNYIVSNHLSGDNFWDHHKGIPRSALMSEAELHQWLAAGQEIGSHTMDHVHLPEISAAQAQQQIQQSKIDLENRFQVEVTAFCYPYGHYNATIQQWTQNSGYTNATTTARGLALNTDNPFELPRVTVSRSTHLLRFLQKCLTQLEHKKRFAS</sequence>
<evidence type="ECO:0000256" key="1">
    <source>
        <dbReference type="ARBA" id="ARBA00022729"/>
    </source>
</evidence>